<dbReference type="EnsemblBacteria" id="ACA40639">
    <property type="protein sequence ID" value="ACA40639"/>
    <property type="gene ID" value="Bsph_3126"/>
</dbReference>
<evidence type="ECO:0000313" key="1">
    <source>
        <dbReference type="EMBL" id="ACA40639.1"/>
    </source>
</evidence>
<gene>
    <name evidence="1" type="ordered locus">Bsph_3126</name>
</gene>
<proteinExistence type="predicted"/>
<sequence length="60" mass="7234">MFIKNAQAQIYEYLGFDNDDFQSCQLPFLIIFKIFQMDVLIIFHFLPTTNSIQNQHKNYK</sequence>
<dbReference type="KEGG" id="lsp:Bsph_3126"/>
<dbReference type="Proteomes" id="UP000002164">
    <property type="component" value="Chromosome"/>
</dbReference>
<accession>B1HPZ6</accession>
<organism evidence="1 2">
    <name type="scientific">Lysinibacillus sphaericus (strain C3-41)</name>
    <dbReference type="NCBI Taxonomy" id="444177"/>
    <lineage>
        <taxon>Bacteria</taxon>
        <taxon>Bacillati</taxon>
        <taxon>Bacillota</taxon>
        <taxon>Bacilli</taxon>
        <taxon>Bacillales</taxon>
        <taxon>Bacillaceae</taxon>
        <taxon>Lysinibacillus</taxon>
    </lineage>
</organism>
<dbReference type="EMBL" id="CP000817">
    <property type="protein sequence ID" value="ACA40639.1"/>
    <property type="molecule type" value="Genomic_DNA"/>
</dbReference>
<reference evidence="1 2" key="1">
    <citation type="journal article" date="2008" name="J. Bacteriol.">
        <title>Complete genome sequence of the mosquitocidal bacterium Bacillus sphaericus C3-41 and comparison with those of closely related Bacillus species.</title>
        <authorList>
            <person name="Hu X."/>
            <person name="Fan W."/>
            <person name="Han B."/>
            <person name="Liu H."/>
            <person name="Zheng D."/>
            <person name="Li Q."/>
            <person name="Dong W."/>
            <person name="Yan J."/>
            <person name="Gao M."/>
            <person name="Berry C."/>
            <person name="Yuan Z."/>
        </authorList>
    </citation>
    <scope>NUCLEOTIDE SEQUENCE [LARGE SCALE GENOMIC DNA]</scope>
    <source>
        <strain evidence="1 2">C3-41</strain>
    </source>
</reference>
<name>B1HPZ6_LYSSC</name>
<dbReference type="AlphaFoldDB" id="B1HPZ6"/>
<evidence type="ECO:0000313" key="2">
    <source>
        <dbReference type="Proteomes" id="UP000002164"/>
    </source>
</evidence>
<protein>
    <submittedName>
        <fullName evidence="1">Uncharacterized protein</fullName>
    </submittedName>
</protein>
<dbReference type="HOGENOM" id="CLU_2936126_0_0_9"/>